<feature type="region of interest" description="Disordered" evidence="1">
    <location>
        <begin position="91"/>
        <end position="112"/>
    </location>
</feature>
<protein>
    <recommendedName>
        <fullName evidence="3">M23ase beta-sheet core domain-containing protein</fullName>
    </recommendedName>
</protein>
<dbReference type="Proteomes" id="UP000050430">
    <property type="component" value="Unassembled WGS sequence"/>
</dbReference>
<proteinExistence type="predicted"/>
<gene>
    <name evidence="4" type="ORF">ADM99_10890</name>
</gene>
<dbReference type="SUPFAM" id="SSF51261">
    <property type="entry name" value="Duplicated hybrid motif"/>
    <property type="match status" value="1"/>
</dbReference>
<dbReference type="InterPro" id="IPR011055">
    <property type="entry name" value="Dup_hybrid_motif"/>
</dbReference>
<evidence type="ECO:0000259" key="3">
    <source>
        <dbReference type="Pfam" id="PF01551"/>
    </source>
</evidence>
<keyword evidence="5" id="KW-1185">Reference proteome</keyword>
<feature type="transmembrane region" description="Helical" evidence="2">
    <location>
        <begin position="12"/>
        <end position="40"/>
    </location>
</feature>
<dbReference type="CDD" id="cd12797">
    <property type="entry name" value="M23_peptidase"/>
    <property type="match status" value="1"/>
</dbReference>
<keyword evidence="2" id="KW-1133">Transmembrane helix</keyword>
<evidence type="ECO:0000313" key="4">
    <source>
        <dbReference type="EMBL" id="KPL71900.1"/>
    </source>
</evidence>
<reference evidence="4 5" key="1">
    <citation type="submission" date="2015-07" db="EMBL/GenBank/DDBJ databases">
        <title>Genome sequence of Leptolinea tardivitalis DSM 16556.</title>
        <authorList>
            <person name="Hemp J."/>
            <person name="Ward L.M."/>
            <person name="Pace L.A."/>
            <person name="Fischer W.W."/>
        </authorList>
    </citation>
    <scope>NUCLEOTIDE SEQUENCE [LARGE SCALE GENOMIC DNA]</scope>
    <source>
        <strain evidence="4 5">YMTK-2</strain>
    </source>
</reference>
<name>A0A0P6XB55_9CHLR</name>
<evidence type="ECO:0000256" key="2">
    <source>
        <dbReference type="SAM" id="Phobius"/>
    </source>
</evidence>
<dbReference type="Gene3D" id="2.70.70.10">
    <property type="entry name" value="Glucose Permease (Domain IIA)"/>
    <property type="match status" value="1"/>
</dbReference>
<dbReference type="PANTHER" id="PTHR21666">
    <property type="entry name" value="PEPTIDASE-RELATED"/>
    <property type="match status" value="1"/>
</dbReference>
<keyword evidence="2" id="KW-0472">Membrane</keyword>
<comment type="caution">
    <text evidence="4">The sequence shown here is derived from an EMBL/GenBank/DDBJ whole genome shotgun (WGS) entry which is preliminary data.</text>
</comment>
<dbReference type="InterPro" id="IPR016047">
    <property type="entry name" value="M23ase_b-sheet_dom"/>
</dbReference>
<evidence type="ECO:0000313" key="5">
    <source>
        <dbReference type="Proteomes" id="UP000050430"/>
    </source>
</evidence>
<dbReference type="Pfam" id="PF01551">
    <property type="entry name" value="Peptidase_M23"/>
    <property type="match status" value="1"/>
</dbReference>
<dbReference type="AlphaFoldDB" id="A0A0P6XB55"/>
<dbReference type="STRING" id="229920.ADM99_10890"/>
<sequence length="340" mass="37142">MNNRDNFSNLIPLLTGVTLIIIKLFVFVMMITAAFVFIYLPQTNQEVSQLPAATVVLPGATPSISPIDAAIANSEWSGARLIKTPDVVNTPFITPTRQPTTQSTPDNMANNTSPVAVKTLTISSPLEDFNIGDLQELISQEFKMPPPGEDSGHHGVDFAFWSRGNKSILGNPILSVFSGKVSMSDSEEKPPYGYALMIETPLESLPQNILHAIKIPTQPIGTVINNKLNCPDLSKDQWNSSSKSLYTLYGHMIAAPGFKQGDAIQIGQIIGYVGNSGYSSAPHLHLEMRIGPSGATFKNMGHYDPITTEEDRHNYCNWRVSGVFQMFDPMDLFKASLAAK</sequence>
<dbReference type="PANTHER" id="PTHR21666:SF270">
    <property type="entry name" value="MUREIN HYDROLASE ACTIVATOR ENVC"/>
    <property type="match status" value="1"/>
</dbReference>
<feature type="domain" description="M23ase beta-sheet core" evidence="3">
    <location>
        <begin position="243"/>
        <end position="290"/>
    </location>
</feature>
<keyword evidence="2" id="KW-0812">Transmembrane</keyword>
<dbReference type="OrthoDB" id="163555at2"/>
<feature type="compositionally biased region" description="Low complexity" evidence="1">
    <location>
        <begin position="94"/>
        <end position="105"/>
    </location>
</feature>
<dbReference type="InterPro" id="IPR050570">
    <property type="entry name" value="Cell_wall_metabolism_enzyme"/>
</dbReference>
<evidence type="ECO:0000256" key="1">
    <source>
        <dbReference type="SAM" id="MobiDB-lite"/>
    </source>
</evidence>
<dbReference type="RefSeq" id="WP_062420573.1">
    <property type="nucleotide sequence ID" value="NZ_BBYA01000002.1"/>
</dbReference>
<organism evidence="4 5">
    <name type="scientific">Leptolinea tardivitalis</name>
    <dbReference type="NCBI Taxonomy" id="229920"/>
    <lineage>
        <taxon>Bacteria</taxon>
        <taxon>Bacillati</taxon>
        <taxon>Chloroflexota</taxon>
        <taxon>Anaerolineae</taxon>
        <taxon>Anaerolineales</taxon>
        <taxon>Anaerolineaceae</taxon>
        <taxon>Leptolinea</taxon>
    </lineage>
</organism>
<accession>A0A0P6XB55</accession>
<dbReference type="GO" id="GO:0004222">
    <property type="term" value="F:metalloendopeptidase activity"/>
    <property type="evidence" value="ECO:0007669"/>
    <property type="project" value="TreeGrafter"/>
</dbReference>
<dbReference type="EMBL" id="LGCK01000010">
    <property type="protein sequence ID" value="KPL71900.1"/>
    <property type="molecule type" value="Genomic_DNA"/>
</dbReference>